<evidence type="ECO:0000256" key="1">
    <source>
        <dbReference type="SAM" id="MobiDB-lite"/>
    </source>
</evidence>
<organism evidence="2 3">
    <name type="scientific">Pipistrellus kuhlii</name>
    <name type="common">Kuhl's pipistrelle</name>
    <dbReference type="NCBI Taxonomy" id="59472"/>
    <lineage>
        <taxon>Eukaryota</taxon>
        <taxon>Metazoa</taxon>
        <taxon>Chordata</taxon>
        <taxon>Craniata</taxon>
        <taxon>Vertebrata</taxon>
        <taxon>Euteleostomi</taxon>
        <taxon>Mammalia</taxon>
        <taxon>Eutheria</taxon>
        <taxon>Laurasiatheria</taxon>
        <taxon>Chiroptera</taxon>
        <taxon>Yangochiroptera</taxon>
        <taxon>Vespertilionidae</taxon>
        <taxon>Pipistrellus</taxon>
    </lineage>
</organism>
<comment type="caution">
    <text evidence="2">The sequence shown here is derived from an EMBL/GenBank/DDBJ whole genome shotgun (WGS) entry which is preliminary data.</text>
</comment>
<sequence>METLHIGGVWGGVPQSFPPLPLPTEPHRHLAKYHRRQGRWFPGVITLSPRPGLRHQHLGGQRLLAPALLCPCTYLSLPVGHRKAKPGPQWPCIISSAMGVRRAGMRSTRKPTQPTSLDHQSVPKPHQCQAGKRGAVPMCWVSPVRGLLSAGKENTLFGLNSQDSRDLGIHVCWMDLEVG</sequence>
<dbReference type="EMBL" id="JACAGB010000001">
    <property type="protein sequence ID" value="KAF6392713.1"/>
    <property type="molecule type" value="Genomic_DNA"/>
</dbReference>
<feature type="region of interest" description="Disordered" evidence="1">
    <location>
        <begin position="106"/>
        <end position="130"/>
    </location>
</feature>
<keyword evidence="3" id="KW-1185">Reference proteome</keyword>
<name>A0A7J8B1M0_PIPKU</name>
<feature type="compositionally biased region" description="Polar residues" evidence="1">
    <location>
        <begin position="110"/>
        <end position="119"/>
    </location>
</feature>
<accession>A0A7J8B1M0</accession>
<dbReference type="AlphaFoldDB" id="A0A7J8B1M0"/>
<dbReference type="Proteomes" id="UP000558488">
    <property type="component" value="Unassembled WGS sequence"/>
</dbReference>
<proteinExistence type="predicted"/>
<protein>
    <submittedName>
        <fullName evidence="2">Uncharacterized protein</fullName>
    </submittedName>
</protein>
<gene>
    <name evidence="2" type="ORF">mPipKuh1_007891</name>
</gene>
<evidence type="ECO:0000313" key="2">
    <source>
        <dbReference type="EMBL" id="KAF6392713.1"/>
    </source>
</evidence>
<reference evidence="2 3" key="1">
    <citation type="journal article" date="2020" name="Nature">
        <title>Six reference-quality genomes reveal evolution of bat adaptations.</title>
        <authorList>
            <person name="Jebb D."/>
            <person name="Huang Z."/>
            <person name="Pippel M."/>
            <person name="Hughes G.M."/>
            <person name="Lavrichenko K."/>
            <person name="Devanna P."/>
            <person name="Winkler S."/>
            <person name="Jermiin L.S."/>
            <person name="Skirmuntt E.C."/>
            <person name="Katzourakis A."/>
            <person name="Burkitt-Gray L."/>
            <person name="Ray D.A."/>
            <person name="Sullivan K.A.M."/>
            <person name="Roscito J.G."/>
            <person name="Kirilenko B.M."/>
            <person name="Davalos L.M."/>
            <person name="Corthals A.P."/>
            <person name="Power M.L."/>
            <person name="Jones G."/>
            <person name="Ransome R.D."/>
            <person name="Dechmann D.K.N."/>
            <person name="Locatelli A.G."/>
            <person name="Puechmaille S.J."/>
            <person name="Fedrigo O."/>
            <person name="Jarvis E.D."/>
            <person name="Hiller M."/>
            <person name="Vernes S.C."/>
            <person name="Myers E.W."/>
            <person name="Teeling E.C."/>
        </authorList>
    </citation>
    <scope>NUCLEOTIDE SEQUENCE [LARGE SCALE GENOMIC DNA]</scope>
    <source>
        <strain evidence="2">MPipKuh1</strain>
        <tissue evidence="2">Flight muscle</tissue>
    </source>
</reference>
<evidence type="ECO:0000313" key="3">
    <source>
        <dbReference type="Proteomes" id="UP000558488"/>
    </source>
</evidence>